<evidence type="ECO:0000256" key="17">
    <source>
        <dbReference type="ARBA" id="ARBA00023264"/>
    </source>
</evidence>
<evidence type="ECO:0000256" key="1">
    <source>
        <dbReference type="ARBA" id="ARBA00001698"/>
    </source>
</evidence>
<dbReference type="STRING" id="1423724.FC32_GL001332"/>
<dbReference type="RefSeq" id="WP_056957404.1">
    <property type="nucleotide sequence ID" value="NZ_AZFT01000053.1"/>
</dbReference>
<dbReference type="EMBL" id="AZFT01000053">
    <property type="protein sequence ID" value="KRL84056.1"/>
    <property type="molecule type" value="Genomic_DNA"/>
</dbReference>
<evidence type="ECO:0000256" key="3">
    <source>
        <dbReference type="ARBA" id="ARBA00005119"/>
    </source>
</evidence>
<dbReference type="UniPathway" id="UPA00557">
    <property type="reaction ID" value="UER00614"/>
</dbReference>
<evidence type="ECO:0000313" key="20">
    <source>
        <dbReference type="EMBL" id="KRL84056.1"/>
    </source>
</evidence>
<keyword evidence="14" id="KW-0443">Lipid metabolism</keyword>
<keyword evidence="10 18" id="KW-0808">Transferase</keyword>
<keyword evidence="17" id="KW-1208">Phospholipid metabolism</keyword>
<evidence type="ECO:0000256" key="10">
    <source>
        <dbReference type="ARBA" id="ARBA00022679"/>
    </source>
</evidence>
<feature type="transmembrane region" description="Helical" evidence="19">
    <location>
        <begin position="48"/>
        <end position="70"/>
    </location>
</feature>
<dbReference type="PROSITE" id="PS01315">
    <property type="entry name" value="CDS"/>
    <property type="match status" value="1"/>
</dbReference>
<feature type="transmembrane region" description="Helical" evidence="19">
    <location>
        <begin position="76"/>
        <end position="96"/>
    </location>
</feature>
<reference evidence="20 21" key="1">
    <citation type="journal article" date="2015" name="Genome Announc.">
        <title>Expanding the biotechnology potential of lactobacilli through comparative genomics of 213 strains and associated genera.</title>
        <authorList>
            <person name="Sun Z."/>
            <person name="Harris H.M."/>
            <person name="McCann A."/>
            <person name="Guo C."/>
            <person name="Argimon S."/>
            <person name="Zhang W."/>
            <person name="Yang X."/>
            <person name="Jeffery I.B."/>
            <person name="Cooney J.C."/>
            <person name="Kagawa T.F."/>
            <person name="Liu W."/>
            <person name="Song Y."/>
            <person name="Salvetti E."/>
            <person name="Wrobel A."/>
            <person name="Rasinkangas P."/>
            <person name="Parkhill J."/>
            <person name="Rea M.C."/>
            <person name="O'Sullivan O."/>
            <person name="Ritari J."/>
            <person name="Douillard F.P."/>
            <person name="Paul Ross R."/>
            <person name="Yang R."/>
            <person name="Briner A.E."/>
            <person name="Felis G.E."/>
            <person name="de Vos W.M."/>
            <person name="Barrangou R."/>
            <person name="Klaenhammer T.R."/>
            <person name="Caufield P.W."/>
            <person name="Cui Y."/>
            <person name="Zhang H."/>
            <person name="O'Toole P.W."/>
        </authorList>
    </citation>
    <scope>NUCLEOTIDE SEQUENCE [LARGE SCALE GENOMIC DNA]</scope>
    <source>
        <strain evidence="20 21">DSM 16634</strain>
    </source>
</reference>
<evidence type="ECO:0000256" key="7">
    <source>
        <dbReference type="ARBA" id="ARBA00019373"/>
    </source>
</evidence>
<evidence type="ECO:0000256" key="12">
    <source>
        <dbReference type="ARBA" id="ARBA00022695"/>
    </source>
</evidence>
<evidence type="ECO:0000256" key="13">
    <source>
        <dbReference type="ARBA" id="ARBA00022989"/>
    </source>
</evidence>
<sequence>MKQRVITAVVALLVFLPLLYLGGLPFDILITALGLVAMSEFLIMKKKLLVSVEAILAFLMMLAVLVPVFFEGFLTQGNLGGSFYFFALAMLVYTVFSKNRFSFDDAGVLVLGALYAGLGFRFMILARAESLWMMLYALLIVWITDSGAYLIGRKLGKHKLAPHVSPNKTWEGSIGGTLSAVVIVGIYLYFVQAQFPTSFPYDFTRMLLLTLVFSVGGQLGDLIESALKRYYGVKDSGKILPGHGGILDRFDSLLFVLPLMHFASLI</sequence>
<evidence type="ECO:0000256" key="11">
    <source>
        <dbReference type="ARBA" id="ARBA00022692"/>
    </source>
</evidence>
<accession>A0A0R1TZ05</accession>
<dbReference type="EC" id="2.7.7.41" evidence="6 18"/>
<dbReference type="eggNOG" id="COG0575">
    <property type="taxonomic scope" value="Bacteria"/>
</dbReference>
<dbReference type="AlphaFoldDB" id="A0A0R1TZ05"/>
<evidence type="ECO:0000256" key="19">
    <source>
        <dbReference type="SAM" id="Phobius"/>
    </source>
</evidence>
<comment type="subcellular location">
    <subcellularLocation>
        <location evidence="2">Cell membrane</location>
        <topology evidence="2">Multi-pass membrane protein</topology>
    </subcellularLocation>
</comment>
<keyword evidence="12 18" id="KW-0548">Nucleotidyltransferase</keyword>
<dbReference type="Pfam" id="PF01148">
    <property type="entry name" value="CTP_transf_1"/>
    <property type="match status" value="1"/>
</dbReference>
<dbReference type="PANTHER" id="PTHR46382">
    <property type="entry name" value="PHOSPHATIDATE CYTIDYLYLTRANSFERASE"/>
    <property type="match status" value="1"/>
</dbReference>
<evidence type="ECO:0000256" key="9">
    <source>
        <dbReference type="ARBA" id="ARBA00022516"/>
    </source>
</evidence>
<keyword evidence="16" id="KW-0594">Phospholipid biosynthesis</keyword>
<evidence type="ECO:0000256" key="2">
    <source>
        <dbReference type="ARBA" id="ARBA00004651"/>
    </source>
</evidence>
<keyword evidence="15 19" id="KW-0472">Membrane</keyword>
<comment type="pathway">
    <text evidence="4">Lipid metabolism.</text>
</comment>
<evidence type="ECO:0000256" key="18">
    <source>
        <dbReference type="RuleBase" id="RU003938"/>
    </source>
</evidence>
<dbReference type="Proteomes" id="UP000051324">
    <property type="component" value="Unassembled WGS sequence"/>
</dbReference>
<protein>
    <recommendedName>
        <fullName evidence="7 18">Phosphatidate cytidylyltransferase</fullName>
        <ecNumber evidence="6 18">2.7.7.41</ecNumber>
    </recommendedName>
</protein>
<feature type="transmembrane region" description="Helical" evidence="19">
    <location>
        <begin position="132"/>
        <end position="151"/>
    </location>
</feature>
<keyword evidence="21" id="KW-1185">Reference proteome</keyword>
<feature type="transmembrane region" description="Helical" evidence="19">
    <location>
        <begin position="172"/>
        <end position="191"/>
    </location>
</feature>
<dbReference type="InterPro" id="IPR000374">
    <property type="entry name" value="PC_trans"/>
</dbReference>
<evidence type="ECO:0000256" key="16">
    <source>
        <dbReference type="ARBA" id="ARBA00023209"/>
    </source>
</evidence>
<evidence type="ECO:0000256" key="8">
    <source>
        <dbReference type="ARBA" id="ARBA00022475"/>
    </source>
</evidence>
<comment type="caution">
    <text evidence="20">The sequence shown here is derived from an EMBL/GenBank/DDBJ whole genome shotgun (WGS) entry which is preliminary data.</text>
</comment>
<dbReference type="PANTHER" id="PTHR46382:SF1">
    <property type="entry name" value="PHOSPHATIDATE CYTIDYLYLTRANSFERASE"/>
    <property type="match status" value="1"/>
</dbReference>
<comment type="pathway">
    <text evidence="3 18">Phospholipid metabolism; CDP-diacylglycerol biosynthesis; CDP-diacylglycerol from sn-glycerol 3-phosphate: step 3/3.</text>
</comment>
<evidence type="ECO:0000313" key="21">
    <source>
        <dbReference type="Proteomes" id="UP000051324"/>
    </source>
</evidence>
<comment type="similarity">
    <text evidence="5 18">Belongs to the CDS family.</text>
</comment>
<dbReference type="GO" id="GO:0004605">
    <property type="term" value="F:phosphatidate cytidylyltransferase activity"/>
    <property type="evidence" value="ECO:0007669"/>
    <property type="project" value="UniProtKB-EC"/>
</dbReference>
<name>A0A0R1TZ05_9LACO</name>
<dbReference type="GO" id="GO:0005886">
    <property type="term" value="C:plasma membrane"/>
    <property type="evidence" value="ECO:0007669"/>
    <property type="project" value="UniProtKB-SubCell"/>
</dbReference>
<keyword evidence="13 19" id="KW-1133">Transmembrane helix</keyword>
<evidence type="ECO:0000256" key="15">
    <source>
        <dbReference type="ARBA" id="ARBA00023136"/>
    </source>
</evidence>
<gene>
    <name evidence="20" type="ORF">FC32_GL001332</name>
</gene>
<proteinExistence type="inferred from homology"/>
<evidence type="ECO:0000256" key="5">
    <source>
        <dbReference type="ARBA" id="ARBA00010185"/>
    </source>
</evidence>
<comment type="catalytic activity">
    <reaction evidence="1 18">
        <text>a 1,2-diacyl-sn-glycero-3-phosphate + CTP + H(+) = a CDP-1,2-diacyl-sn-glycerol + diphosphate</text>
        <dbReference type="Rhea" id="RHEA:16229"/>
        <dbReference type="ChEBI" id="CHEBI:15378"/>
        <dbReference type="ChEBI" id="CHEBI:33019"/>
        <dbReference type="ChEBI" id="CHEBI:37563"/>
        <dbReference type="ChEBI" id="CHEBI:58332"/>
        <dbReference type="ChEBI" id="CHEBI:58608"/>
        <dbReference type="EC" id="2.7.7.41"/>
    </reaction>
</comment>
<keyword evidence="9" id="KW-0444">Lipid biosynthesis</keyword>
<feature type="transmembrane region" description="Helical" evidence="19">
    <location>
        <begin position="108"/>
        <end position="126"/>
    </location>
</feature>
<keyword evidence="8" id="KW-1003">Cell membrane</keyword>
<organism evidence="20 21">
    <name type="scientific">Ligilactobacillus apodemi DSM 16634 = JCM 16172</name>
    <dbReference type="NCBI Taxonomy" id="1423724"/>
    <lineage>
        <taxon>Bacteria</taxon>
        <taxon>Bacillati</taxon>
        <taxon>Bacillota</taxon>
        <taxon>Bacilli</taxon>
        <taxon>Lactobacillales</taxon>
        <taxon>Lactobacillaceae</taxon>
        <taxon>Ligilactobacillus</taxon>
    </lineage>
</organism>
<keyword evidence="11 18" id="KW-0812">Transmembrane</keyword>
<dbReference type="GO" id="GO:0016024">
    <property type="term" value="P:CDP-diacylglycerol biosynthetic process"/>
    <property type="evidence" value="ECO:0007669"/>
    <property type="project" value="UniProtKB-UniPathway"/>
</dbReference>
<dbReference type="PATRIC" id="fig|1423724.4.peg.1392"/>
<evidence type="ECO:0000256" key="14">
    <source>
        <dbReference type="ARBA" id="ARBA00023098"/>
    </source>
</evidence>
<feature type="transmembrane region" description="Helical" evidence="19">
    <location>
        <begin position="6"/>
        <end position="36"/>
    </location>
</feature>
<evidence type="ECO:0000256" key="4">
    <source>
        <dbReference type="ARBA" id="ARBA00005189"/>
    </source>
</evidence>
<evidence type="ECO:0000256" key="6">
    <source>
        <dbReference type="ARBA" id="ARBA00012487"/>
    </source>
</evidence>